<feature type="compositionally biased region" description="Basic and acidic residues" evidence="1">
    <location>
        <begin position="46"/>
        <end position="58"/>
    </location>
</feature>
<evidence type="ECO:0000313" key="2">
    <source>
        <dbReference type="EMBL" id="VDP90691.1"/>
    </source>
</evidence>
<name>A0A183B2I4_9TREM</name>
<reference evidence="2 3" key="2">
    <citation type="submission" date="2018-11" db="EMBL/GenBank/DDBJ databases">
        <authorList>
            <consortium name="Pathogen Informatics"/>
        </authorList>
    </citation>
    <scope>NUCLEOTIDE SEQUENCE [LARGE SCALE GENOMIC DNA]</scope>
    <source>
        <strain evidence="2 3">Egypt</strain>
    </source>
</reference>
<gene>
    <name evidence="2" type="ORF">ECPE_LOCUS13419</name>
</gene>
<organism evidence="4">
    <name type="scientific">Echinostoma caproni</name>
    <dbReference type="NCBI Taxonomy" id="27848"/>
    <lineage>
        <taxon>Eukaryota</taxon>
        <taxon>Metazoa</taxon>
        <taxon>Spiralia</taxon>
        <taxon>Lophotrochozoa</taxon>
        <taxon>Platyhelminthes</taxon>
        <taxon>Trematoda</taxon>
        <taxon>Digenea</taxon>
        <taxon>Plagiorchiida</taxon>
        <taxon>Echinostomata</taxon>
        <taxon>Echinostomatoidea</taxon>
        <taxon>Echinostomatidae</taxon>
        <taxon>Echinostoma</taxon>
    </lineage>
</organism>
<sequence length="257" mass="28195">MVGTRNSYKRTRLSGRPSTSTAGSAPNCASELHIDADQMTAISEVPAKRQRTDSRSVDVAEGQCLEPLDNPNVQGEGGSDELEAAMAEYIESGAALGSGVEQTDQAALELSKEYFDMDAEVPDQYKLRVPRLIYKFPQWLQSYAVVGATMQVLETLNLNEGYLELYAVCAYLVARLGFIVTVHDGATQEDFIRSMSFALAETGMLERDTENPDEFDSTNREIFELLSKASAAGYRDPENSGEIQSSIGPRGNRKSRI</sequence>
<evidence type="ECO:0000313" key="3">
    <source>
        <dbReference type="Proteomes" id="UP000272942"/>
    </source>
</evidence>
<dbReference type="WBParaSite" id="ECPE_0001345801-mRNA-1">
    <property type="protein sequence ID" value="ECPE_0001345801-mRNA-1"/>
    <property type="gene ID" value="ECPE_0001345801"/>
</dbReference>
<keyword evidence="3" id="KW-1185">Reference proteome</keyword>
<dbReference type="Proteomes" id="UP000272942">
    <property type="component" value="Unassembled WGS sequence"/>
</dbReference>
<reference evidence="4" key="1">
    <citation type="submission" date="2016-06" db="UniProtKB">
        <authorList>
            <consortium name="WormBaseParasite"/>
        </authorList>
    </citation>
    <scope>IDENTIFICATION</scope>
</reference>
<protein>
    <submittedName>
        <fullName evidence="4">Similar to</fullName>
    </submittedName>
</protein>
<evidence type="ECO:0000256" key="1">
    <source>
        <dbReference type="SAM" id="MobiDB-lite"/>
    </source>
</evidence>
<proteinExistence type="predicted"/>
<accession>A0A183B2I4</accession>
<feature type="region of interest" description="Disordered" evidence="1">
    <location>
        <begin position="45"/>
        <end position="78"/>
    </location>
</feature>
<dbReference type="AlphaFoldDB" id="A0A183B2I4"/>
<feature type="region of interest" description="Disordered" evidence="1">
    <location>
        <begin position="1"/>
        <end position="29"/>
    </location>
</feature>
<feature type="region of interest" description="Disordered" evidence="1">
    <location>
        <begin position="231"/>
        <end position="257"/>
    </location>
</feature>
<dbReference type="EMBL" id="UZAN01055043">
    <property type="protein sequence ID" value="VDP90691.1"/>
    <property type="molecule type" value="Genomic_DNA"/>
</dbReference>
<evidence type="ECO:0000313" key="4">
    <source>
        <dbReference type="WBParaSite" id="ECPE_0001345801-mRNA-1"/>
    </source>
</evidence>